<dbReference type="VEuPathDB" id="FungiDB:RhiirA1_447704"/>
<dbReference type="VEuPathDB" id="FungiDB:RhiirA1_424252"/>
<evidence type="ECO:0000256" key="4">
    <source>
        <dbReference type="ARBA" id="ARBA00022989"/>
    </source>
</evidence>
<comment type="subcellular location">
    <subcellularLocation>
        <location evidence="1">Membrane</location>
        <topology evidence="1">Multi-pass membrane protein</topology>
    </subcellularLocation>
</comment>
<dbReference type="InterPro" id="IPR050352">
    <property type="entry name" value="ABCG_transporters"/>
</dbReference>
<keyword evidence="2" id="KW-0813">Transport</keyword>
<evidence type="ECO:0000313" key="7">
    <source>
        <dbReference type="Proteomes" id="UP000233469"/>
    </source>
</evidence>
<keyword evidence="4" id="KW-1133">Transmembrane helix</keyword>
<sequence length="224" mass="24959">MEQIKPDQIVIATEVDSCSSSMSTTINEKTLTKFEGSDDINGLSIQLERSAKRTELIQSTEKGSTSAKNPAYVEWYGINYSISEEHNVSWWNKIKNSDSKLESGKHVRKIIENIHGCANPGEVLAIIGPSGCGNHFVGDRVGSKGVQGTITLNGHKITKIQRDLLLIARLRLPREMSRHSSLALEITKILKEFAVKQKKTIIVIHQPSSQVFESFDKFVINIQN</sequence>
<dbReference type="GO" id="GO:0042626">
    <property type="term" value="F:ATPase-coupled transmembrane transporter activity"/>
    <property type="evidence" value="ECO:0007669"/>
    <property type="project" value="TreeGrafter"/>
</dbReference>
<comment type="caution">
    <text evidence="6">The sequence shown here is derived from an EMBL/GenBank/DDBJ whole genome shotgun (WGS) entry which is preliminary data.</text>
</comment>
<evidence type="ECO:0000256" key="1">
    <source>
        <dbReference type="ARBA" id="ARBA00004141"/>
    </source>
</evidence>
<keyword evidence="3" id="KW-0812">Transmembrane</keyword>
<dbReference type="EMBL" id="LLXL01000028">
    <property type="protein sequence ID" value="PKK79911.1"/>
    <property type="molecule type" value="Genomic_DNA"/>
</dbReference>
<reference evidence="6 7" key="1">
    <citation type="submission" date="2016-04" db="EMBL/GenBank/DDBJ databases">
        <title>Genome analyses suggest a sexual origin of heterokaryosis in a supposedly ancient asexual fungus.</title>
        <authorList>
            <person name="Ropars J."/>
            <person name="Sedzielewska K."/>
            <person name="Noel J."/>
            <person name="Charron P."/>
            <person name="Farinelli L."/>
            <person name="Marton T."/>
            <person name="Kruger M."/>
            <person name="Pelin A."/>
            <person name="Brachmann A."/>
            <person name="Corradi N."/>
        </authorList>
    </citation>
    <scope>NUCLEOTIDE SEQUENCE [LARGE SCALE GENOMIC DNA]</scope>
    <source>
        <strain evidence="6 7">C2</strain>
    </source>
</reference>
<evidence type="ECO:0000256" key="5">
    <source>
        <dbReference type="ARBA" id="ARBA00023136"/>
    </source>
</evidence>
<dbReference type="Gene3D" id="3.40.50.300">
    <property type="entry name" value="P-loop containing nucleotide triphosphate hydrolases"/>
    <property type="match status" value="1"/>
</dbReference>
<proteinExistence type="predicted"/>
<dbReference type="PANTHER" id="PTHR48041:SF139">
    <property type="entry name" value="PROTEIN SCARLET"/>
    <property type="match status" value="1"/>
</dbReference>
<evidence type="ECO:0008006" key="8">
    <source>
        <dbReference type="Google" id="ProtNLM"/>
    </source>
</evidence>
<dbReference type="Proteomes" id="UP000233469">
    <property type="component" value="Unassembled WGS sequence"/>
</dbReference>
<evidence type="ECO:0000256" key="3">
    <source>
        <dbReference type="ARBA" id="ARBA00022692"/>
    </source>
</evidence>
<accession>A0A2N1P1A9</accession>
<dbReference type="InterPro" id="IPR027417">
    <property type="entry name" value="P-loop_NTPase"/>
</dbReference>
<evidence type="ECO:0000313" key="6">
    <source>
        <dbReference type="EMBL" id="PKK79911.1"/>
    </source>
</evidence>
<name>A0A2N1P1A9_9GLOM</name>
<dbReference type="AlphaFoldDB" id="A0A2N1P1A9"/>
<dbReference type="VEuPathDB" id="FungiDB:RhiirFUN_007060"/>
<dbReference type="SUPFAM" id="SSF52540">
    <property type="entry name" value="P-loop containing nucleoside triphosphate hydrolases"/>
    <property type="match status" value="1"/>
</dbReference>
<evidence type="ECO:0000256" key="2">
    <source>
        <dbReference type="ARBA" id="ARBA00022448"/>
    </source>
</evidence>
<reference evidence="6 7" key="2">
    <citation type="submission" date="2017-10" db="EMBL/GenBank/DDBJ databases">
        <title>Extensive intraspecific genome diversity in a model arbuscular mycorrhizal fungus.</title>
        <authorList>
            <person name="Chen E.C.H."/>
            <person name="Morin E."/>
            <person name="Baudet D."/>
            <person name="Noel J."/>
            <person name="Ndikumana S."/>
            <person name="Charron P."/>
            <person name="St-Onge C."/>
            <person name="Giorgi J."/>
            <person name="Grigoriev I.V."/>
            <person name="Roux C."/>
            <person name="Martin F.M."/>
            <person name="Corradi N."/>
        </authorList>
    </citation>
    <scope>NUCLEOTIDE SEQUENCE [LARGE SCALE GENOMIC DNA]</scope>
    <source>
        <strain evidence="6 7">C2</strain>
    </source>
</reference>
<gene>
    <name evidence="6" type="ORF">RhiirC2_842222</name>
</gene>
<dbReference type="GO" id="GO:0016020">
    <property type="term" value="C:membrane"/>
    <property type="evidence" value="ECO:0007669"/>
    <property type="project" value="UniProtKB-SubCell"/>
</dbReference>
<organism evidence="6 7">
    <name type="scientific">Rhizophagus irregularis</name>
    <dbReference type="NCBI Taxonomy" id="588596"/>
    <lineage>
        <taxon>Eukaryota</taxon>
        <taxon>Fungi</taxon>
        <taxon>Fungi incertae sedis</taxon>
        <taxon>Mucoromycota</taxon>
        <taxon>Glomeromycotina</taxon>
        <taxon>Glomeromycetes</taxon>
        <taxon>Glomerales</taxon>
        <taxon>Glomeraceae</taxon>
        <taxon>Rhizophagus</taxon>
    </lineage>
</organism>
<dbReference type="PANTHER" id="PTHR48041">
    <property type="entry name" value="ABC TRANSPORTER G FAMILY MEMBER 28"/>
    <property type="match status" value="1"/>
</dbReference>
<keyword evidence="5" id="KW-0472">Membrane</keyword>
<protein>
    <recommendedName>
        <fullName evidence="8">ABC transporter domain-containing protein</fullName>
    </recommendedName>
</protein>